<name>A0ABT3DMT5_9BACI</name>
<evidence type="ECO:0000259" key="2">
    <source>
        <dbReference type="Pfam" id="PF04892"/>
    </source>
</evidence>
<keyword evidence="1" id="KW-0812">Transmembrane</keyword>
<evidence type="ECO:0000256" key="1">
    <source>
        <dbReference type="SAM" id="Phobius"/>
    </source>
</evidence>
<keyword evidence="1" id="KW-1133">Transmembrane helix</keyword>
<dbReference type="RefSeq" id="WP_264144136.1">
    <property type="nucleotide sequence ID" value="NZ_JAOYEY010000048.1"/>
</dbReference>
<dbReference type="InterPro" id="IPR053150">
    <property type="entry name" value="Teicoplanin_resist-assoc"/>
</dbReference>
<keyword evidence="4" id="KW-1185">Reference proteome</keyword>
<dbReference type="Pfam" id="PF04892">
    <property type="entry name" value="VanZ"/>
    <property type="match status" value="1"/>
</dbReference>
<proteinExistence type="predicted"/>
<evidence type="ECO:0000313" key="3">
    <source>
        <dbReference type="EMBL" id="MCV9887922.1"/>
    </source>
</evidence>
<evidence type="ECO:0000313" key="4">
    <source>
        <dbReference type="Proteomes" id="UP001526147"/>
    </source>
</evidence>
<feature type="transmembrane region" description="Helical" evidence="1">
    <location>
        <begin position="12"/>
        <end position="32"/>
    </location>
</feature>
<dbReference type="Proteomes" id="UP001526147">
    <property type="component" value="Unassembled WGS sequence"/>
</dbReference>
<dbReference type="PANTHER" id="PTHR36834">
    <property type="entry name" value="MEMBRANE PROTEIN-RELATED"/>
    <property type="match status" value="1"/>
</dbReference>
<organism evidence="3 4">
    <name type="scientific">Metabacillus halosaccharovorans</name>
    <dbReference type="NCBI Taxonomy" id="930124"/>
    <lineage>
        <taxon>Bacteria</taxon>
        <taxon>Bacillati</taxon>
        <taxon>Bacillota</taxon>
        <taxon>Bacilli</taxon>
        <taxon>Bacillales</taxon>
        <taxon>Bacillaceae</taxon>
        <taxon>Metabacillus</taxon>
    </lineage>
</organism>
<feature type="transmembrane region" description="Helical" evidence="1">
    <location>
        <begin position="41"/>
        <end position="62"/>
    </location>
</feature>
<dbReference type="PANTHER" id="PTHR36834:SF1">
    <property type="entry name" value="INTEGRAL MEMBRANE PROTEIN"/>
    <property type="match status" value="1"/>
</dbReference>
<feature type="transmembrane region" description="Helical" evidence="1">
    <location>
        <begin position="119"/>
        <end position="137"/>
    </location>
</feature>
<feature type="domain" description="VanZ-like" evidence="2">
    <location>
        <begin position="47"/>
        <end position="167"/>
    </location>
</feature>
<comment type="caution">
    <text evidence="3">The sequence shown here is derived from an EMBL/GenBank/DDBJ whole genome shotgun (WGS) entry which is preliminary data.</text>
</comment>
<feature type="transmembrane region" description="Helical" evidence="1">
    <location>
        <begin position="82"/>
        <end position="107"/>
    </location>
</feature>
<sequence length="188" mass="21303">MEDSIMFTIHSWYVLVPIFIGILLFMMFETFLRKKNSLGQFLLLTSFLLYFLCMVHLVFFPIDVNIGKYANVTPWYMSINFIPLVTIDLKTFLLNIIMMVPFGMYLPLLNKKYHSLKKVAYHGLLISLSFEVIQAVVKATLGNGRSSDINDLIANTLGAVIGYLLLKKVTKVAALKGLVNKVSLVKEA</sequence>
<accession>A0ABT3DMT5</accession>
<reference evidence="3 4" key="1">
    <citation type="submission" date="2022-10" db="EMBL/GenBank/DDBJ databases">
        <title>Draft genome assembly of moderately radiation resistant bacterium Metabacillus halosaccharovorans.</title>
        <authorList>
            <person name="Pal S."/>
            <person name="Gopinathan A."/>
        </authorList>
    </citation>
    <scope>NUCLEOTIDE SEQUENCE [LARGE SCALE GENOMIC DNA]</scope>
    <source>
        <strain evidence="3 4">VITHBRA001</strain>
    </source>
</reference>
<protein>
    <submittedName>
        <fullName evidence="3">VanZ family protein</fullName>
    </submittedName>
</protein>
<dbReference type="EMBL" id="JAOYEY010000048">
    <property type="protein sequence ID" value="MCV9887922.1"/>
    <property type="molecule type" value="Genomic_DNA"/>
</dbReference>
<feature type="transmembrane region" description="Helical" evidence="1">
    <location>
        <begin position="149"/>
        <end position="166"/>
    </location>
</feature>
<keyword evidence="1" id="KW-0472">Membrane</keyword>
<dbReference type="InterPro" id="IPR006976">
    <property type="entry name" value="VanZ-like"/>
</dbReference>
<gene>
    <name evidence="3" type="ORF">OIH86_19950</name>
</gene>